<reference evidence="9" key="1">
    <citation type="submission" date="2012-11" db="EMBL/GenBank/DDBJ databases">
        <title>Permanent draft genomes of Rhodopirellula europaea strain SH398 and 6C.</title>
        <authorList>
            <person name="Richter M."/>
            <person name="Richter-Heitmann T."/>
            <person name="Frank C."/>
            <person name="Harder J."/>
            <person name="Glockner F.O."/>
        </authorList>
    </citation>
    <scope>NUCLEOTIDE SEQUENCE</scope>
    <source>
        <strain evidence="9">6C</strain>
    </source>
</reference>
<dbReference type="InterPro" id="IPR035906">
    <property type="entry name" value="MetI-like_sf"/>
</dbReference>
<feature type="transmembrane region" description="Helical" evidence="8">
    <location>
        <begin position="483"/>
        <end position="501"/>
    </location>
</feature>
<evidence type="ECO:0000256" key="2">
    <source>
        <dbReference type="ARBA" id="ARBA00022448"/>
    </source>
</evidence>
<dbReference type="Proteomes" id="UP000011529">
    <property type="component" value="Unassembled WGS sequence"/>
</dbReference>
<proteinExistence type="predicted"/>
<protein>
    <submittedName>
        <fullName evidence="9">Amino-acid ABC transporter permease protein Y4TF</fullName>
    </submittedName>
</protein>
<evidence type="ECO:0000256" key="5">
    <source>
        <dbReference type="ARBA" id="ARBA00022692"/>
    </source>
</evidence>
<feature type="transmembrane region" description="Helical" evidence="8">
    <location>
        <begin position="431"/>
        <end position="451"/>
    </location>
</feature>
<keyword evidence="4" id="KW-0997">Cell inner membrane</keyword>
<feature type="transmembrane region" description="Helical" evidence="8">
    <location>
        <begin position="534"/>
        <end position="554"/>
    </location>
</feature>
<dbReference type="AlphaFoldDB" id="M2ASY9"/>
<feature type="transmembrane region" description="Helical" evidence="8">
    <location>
        <begin position="359"/>
        <end position="380"/>
    </location>
</feature>
<dbReference type="GO" id="GO:0005886">
    <property type="term" value="C:plasma membrane"/>
    <property type="evidence" value="ECO:0007669"/>
    <property type="project" value="UniProtKB-SubCell"/>
</dbReference>
<evidence type="ECO:0000256" key="7">
    <source>
        <dbReference type="ARBA" id="ARBA00023136"/>
    </source>
</evidence>
<evidence type="ECO:0000313" key="10">
    <source>
        <dbReference type="Proteomes" id="UP000011529"/>
    </source>
</evidence>
<feature type="transmembrane region" description="Helical" evidence="8">
    <location>
        <begin position="247"/>
        <end position="268"/>
    </location>
</feature>
<dbReference type="PANTHER" id="PTHR43357:SF3">
    <property type="entry name" value="FE(3+)-TRANSPORT SYSTEM PERMEASE PROTEIN FBPB 2"/>
    <property type="match status" value="1"/>
</dbReference>
<evidence type="ECO:0000256" key="8">
    <source>
        <dbReference type="SAM" id="Phobius"/>
    </source>
</evidence>
<evidence type="ECO:0000256" key="3">
    <source>
        <dbReference type="ARBA" id="ARBA00022475"/>
    </source>
</evidence>
<dbReference type="GO" id="GO:0055085">
    <property type="term" value="P:transmembrane transport"/>
    <property type="evidence" value="ECO:0007669"/>
    <property type="project" value="InterPro"/>
</dbReference>
<feature type="transmembrane region" description="Helical" evidence="8">
    <location>
        <begin position="149"/>
        <end position="170"/>
    </location>
</feature>
<dbReference type="InterPro" id="IPR000515">
    <property type="entry name" value="MetI-like"/>
</dbReference>
<keyword evidence="3" id="KW-1003">Cell membrane</keyword>
<keyword evidence="5 8" id="KW-0812">Transmembrane</keyword>
<keyword evidence="6 8" id="KW-1133">Transmembrane helix</keyword>
<comment type="caution">
    <text evidence="9">The sequence shown here is derived from an EMBL/GenBank/DDBJ whole genome shotgun (WGS) entry which is preliminary data.</text>
</comment>
<keyword evidence="2" id="KW-0813">Transport</keyword>
<gene>
    <name evidence="9" type="ORF">RE6C_03426</name>
</gene>
<evidence type="ECO:0000256" key="4">
    <source>
        <dbReference type="ARBA" id="ARBA00022519"/>
    </source>
</evidence>
<name>M2ASY9_9BACT</name>
<comment type="subcellular location">
    <subcellularLocation>
        <location evidence="1">Cell inner membrane</location>
        <topology evidence="1">Multi-pass membrane protein</topology>
    </subcellularLocation>
</comment>
<evidence type="ECO:0000256" key="1">
    <source>
        <dbReference type="ARBA" id="ARBA00004429"/>
    </source>
</evidence>
<evidence type="ECO:0000313" key="9">
    <source>
        <dbReference type="EMBL" id="EMB15832.1"/>
    </source>
</evidence>
<evidence type="ECO:0000256" key="6">
    <source>
        <dbReference type="ARBA" id="ARBA00022989"/>
    </source>
</evidence>
<feature type="transmembrane region" description="Helical" evidence="8">
    <location>
        <begin position="197"/>
        <end position="215"/>
    </location>
</feature>
<keyword evidence="7 8" id="KW-0472">Membrane</keyword>
<keyword evidence="10" id="KW-1185">Reference proteome</keyword>
<dbReference type="PATRIC" id="fig|1263867.3.peg.3664"/>
<dbReference type="PANTHER" id="PTHR43357">
    <property type="entry name" value="INNER MEMBRANE ABC TRANSPORTER PERMEASE PROTEIN YDCV"/>
    <property type="match status" value="1"/>
</dbReference>
<reference evidence="9" key="2">
    <citation type="journal article" date="2013" name="Mar. Genomics">
        <title>Expression of sulfatases in Rhodopirellula baltica and the diversity of sulfatases in the genus Rhodopirellula.</title>
        <authorList>
            <person name="Wegner C.E."/>
            <person name="Richter-Heitmann T."/>
            <person name="Klindworth A."/>
            <person name="Klockow C."/>
            <person name="Richter M."/>
            <person name="Achstetter T."/>
            <person name="Glockner F.O."/>
            <person name="Harder J."/>
        </authorList>
    </citation>
    <scope>NUCLEOTIDE SEQUENCE [LARGE SCALE GENOMIC DNA]</scope>
    <source>
        <strain evidence="9">6C</strain>
    </source>
</reference>
<dbReference type="EMBL" id="ANMO01000154">
    <property type="protein sequence ID" value="EMB15832.1"/>
    <property type="molecule type" value="Genomic_DNA"/>
</dbReference>
<dbReference type="Gene3D" id="1.10.3720.10">
    <property type="entry name" value="MetI-like"/>
    <property type="match status" value="2"/>
</dbReference>
<feature type="transmembrane region" description="Helical" evidence="8">
    <location>
        <begin position="392"/>
        <end position="419"/>
    </location>
</feature>
<dbReference type="CDD" id="cd06261">
    <property type="entry name" value="TM_PBP2"/>
    <property type="match status" value="1"/>
</dbReference>
<feature type="transmembrane region" description="Helical" evidence="8">
    <location>
        <begin position="300"/>
        <end position="322"/>
    </location>
</feature>
<organism evidence="9 10">
    <name type="scientific">Rhodopirellula europaea 6C</name>
    <dbReference type="NCBI Taxonomy" id="1263867"/>
    <lineage>
        <taxon>Bacteria</taxon>
        <taxon>Pseudomonadati</taxon>
        <taxon>Planctomycetota</taxon>
        <taxon>Planctomycetia</taxon>
        <taxon>Pirellulales</taxon>
        <taxon>Pirellulaceae</taxon>
        <taxon>Rhodopirellula</taxon>
    </lineage>
</organism>
<sequence length="566" mass="61234">MRYNWGIDVSFMRFRESVGRSIVIAGLANRRAGRIFGLENLPFMPNIPLAALVPPGLPAPDPTFADDWATAITTTIELMLVSAGIAVLIGVPTAFFVSQLRPNHWLVRTWTFFAFVTLAMPLILLAAAWESTAGKFGWLVTTMTGGNLGWVGWIHGMHGVALVSLATVWATRRISSVAIQQAALDFSPGQSWWRVRLPIALPWIIASAIGVMVLASTEMSVADLHSVRTVADQFYLFYSVDPNTTSVLVSTLVPMVVGGIPTFLWFWLQRRRWKVASNWDAEPVDVSSTTTDTASGGVRLIAMAVVIACTLLLILPLAGLIIQTGHAVEVVDGQRQATFRWQSSVRAIAEAPKLFREEIAWTIQLALFSVILSVPIAMSLARLARSSKPVGLVVDVLGTMLFLVPGPVIGMTVAAFFRLPFAGLDRLATHTLVPTLIAVGVRSVLVAYGILRNAYDGIDDATWQSGQMDGSVVWRWWHLEIPLLRRGLGVAALAVAIVSAGDVPAAMPVLPPGVTTTGTRLFGLLHSGARYQEASLAMVHTGIVILLCGAILAMRLHLRRSSKGVD</sequence>
<accession>M2ASY9</accession>
<feature type="transmembrane region" description="Helical" evidence="8">
    <location>
        <begin position="78"/>
        <end position="97"/>
    </location>
</feature>
<dbReference type="SUPFAM" id="SSF161098">
    <property type="entry name" value="MetI-like"/>
    <property type="match status" value="2"/>
</dbReference>
<feature type="transmembrane region" description="Helical" evidence="8">
    <location>
        <begin position="109"/>
        <end position="129"/>
    </location>
</feature>